<comment type="similarity">
    <text evidence="1 5 6">Belongs to the bacterial ribosomal protein bL20 family.</text>
</comment>
<dbReference type="GO" id="GO:0006412">
    <property type="term" value="P:translation"/>
    <property type="evidence" value="ECO:0007669"/>
    <property type="project" value="InterPro"/>
</dbReference>
<sequence length="115" mass="12886">MPRVKRGVAARYRHRRIVRRARGYRGRRGKVYRTASQAVARAQQNAYVGRRLRKRNFRSLWITRIGIAARAAGTNYSTLIGRTASAQHGMCRRALAAIAVIDAGAVHRTTPAVEC</sequence>
<dbReference type="InterPro" id="IPR005813">
    <property type="entry name" value="Ribosomal_bL20"/>
</dbReference>
<name>A0A143WNU7_TREPR</name>
<evidence type="ECO:0000256" key="3">
    <source>
        <dbReference type="ARBA" id="ARBA00023274"/>
    </source>
</evidence>
<dbReference type="SUPFAM" id="SSF74731">
    <property type="entry name" value="Ribosomal protein L20"/>
    <property type="match status" value="1"/>
</dbReference>
<dbReference type="Pfam" id="PF00453">
    <property type="entry name" value="Ribosomal_L20"/>
    <property type="match status" value="1"/>
</dbReference>
<keyword evidence="5 6" id="KW-0694">RNA-binding</keyword>
<keyword evidence="2 5" id="KW-0689">Ribosomal protein</keyword>
<comment type="function">
    <text evidence="5 6">Binds directly to 23S ribosomal RNA and is necessary for the in vitro assembly process of the 50S ribosomal subunit. It is not involved in the protein synthesizing functions of that subunit.</text>
</comment>
<evidence type="ECO:0000313" key="8">
    <source>
        <dbReference type="Proteomes" id="UP000075242"/>
    </source>
</evidence>
<evidence type="ECO:0000256" key="4">
    <source>
        <dbReference type="ARBA" id="ARBA00035172"/>
    </source>
</evidence>
<protein>
    <recommendedName>
        <fullName evidence="4 5">Large ribosomal subunit protein bL20</fullName>
    </recommendedName>
</protein>
<dbReference type="Gene3D" id="6.10.160.10">
    <property type="match status" value="1"/>
</dbReference>
<evidence type="ECO:0000256" key="1">
    <source>
        <dbReference type="ARBA" id="ARBA00007698"/>
    </source>
</evidence>
<organism evidence="7 8">
    <name type="scientific">Tremblaya princeps</name>
    <dbReference type="NCBI Taxonomy" id="189385"/>
    <lineage>
        <taxon>Bacteria</taxon>
        <taxon>Pseudomonadati</taxon>
        <taxon>Pseudomonadota</taxon>
        <taxon>Betaproteobacteria</taxon>
        <taxon>Candidatus Tremblayella</taxon>
    </lineage>
</organism>
<dbReference type="PATRIC" id="fig|189385.8.peg.83"/>
<dbReference type="HAMAP" id="MF_00382">
    <property type="entry name" value="Ribosomal_bL20"/>
    <property type="match status" value="1"/>
</dbReference>
<dbReference type="GO" id="GO:0000027">
    <property type="term" value="P:ribosomal large subunit assembly"/>
    <property type="evidence" value="ECO:0007669"/>
    <property type="project" value="UniProtKB-UniRule"/>
</dbReference>
<dbReference type="AlphaFoldDB" id="A0A143WNU7"/>
<gene>
    <name evidence="5 7" type="primary">rplT</name>
    <name evidence="7" type="ORF">MHIR_TP00074</name>
</gene>
<dbReference type="GO" id="GO:0005840">
    <property type="term" value="C:ribosome"/>
    <property type="evidence" value="ECO:0007669"/>
    <property type="project" value="UniProtKB-KW"/>
</dbReference>
<dbReference type="PRINTS" id="PR00062">
    <property type="entry name" value="RIBOSOMALL20"/>
</dbReference>
<dbReference type="EMBL" id="LN999011">
    <property type="protein sequence ID" value="CUX76702.1"/>
    <property type="molecule type" value="Genomic_DNA"/>
</dbReference>
<dbReference type="InterPro" id="IPR035566">
    <property type="entry name" value="Ribosomal_protein_bL20_C"/>
</dbReference>
<dbReference type="GO" id="GO:0003735">
    <property type="term" value="F:structural constituent of ribosome"/>
    <property type="evidence" value="ECO:0007669"/>
    <property type="project" value="InterPro"/>
</dbReference>
<keyword evidence="5 6" id="KW-0699">rRNA-binding</keyword>
<evidence type="ECO:0000256" key="5">
    <source>
        <dbReference type="HAMAP-Rule" id="MF_00382"/>
    </source>
</evidence>
<accession>A0A143WNU7</accession>
<evidence type="ECO:0000313" key="7">
    <source>
        <dbReference type="EMBL" id="CUX76702.1"/>
    </source>
</evidence>
<keyword evidence="3 5" id="KW-0687">Ribonucleoprotein</keyword>
<evidence type="ECO:0000256" key="2">
    <source>
        <dbReference type="ARBA" id="ARBA00022980"/>
    </source>
</evidence>
<evidence type="ECO:0000256" key="6">
    <source>
        <dbReference type="RuleBase" id="RU000560"/>
    </source>
</evidence>
<dbReference type="Proteomes" id="UP000075242">
    <property type="component" value="Chromosome I"/>
</dbReference>
<reference evidence="8" key="1">
    <citation type="submission" date="2016-01" db="EMBL/GenBank/DDBJ databases">
        <authorList>
            <person name="Husnik F."/>
        </authorList>
    </citation>
    <scope>NUCLEOTIDE SEQUENCE [LARGE SCALE GENOMIC DNA]</scope>
</reference>
<proteinExistence type="inferred from homology"/>
<dbReference type="GO" id="GO:0019843">
    <property type="term" value="F:rRNA binding"/>
    <property type="evidence" value="ECO:0007669"/>
    <property type="project" value="UniProtKB-UniRule"/>
</dbReference>
<dbReference type="PANTHER" id="PTHR10986">
    <property type="entry name" value="39S RIBOSOMAL PROTEIN L20"/>
    <property type="match status" value="1"/>
</dbReference>
<dbReference type="Gene3D" id="1.10.1900.20">
    <property type="entry name" value="Ribosomal protein L20"/>
    <property type="match status" value="1"/>
</dbReference>
<dbReference type="GO" id="GO:1990904">
    <property type="term" value="C:ribonucleoprotein complex"/>
    <property type="evidence" value="ECO:0007669"/>
    <property type="project" value="UniProtKB-KW"/>
</dbReference>
<dbReference type="NCBIfam" id="TIGR01032">
    <property type="entry name" value="rplT_bact"/>
    <property type="match status" value="1"/>
</dbReference>